<dbReference type="OrthoDB" id="4546154at2"/>
<reference evidence="1 2" key="1">
    <citation type="submission" date="2019-03" db="EMBL/GenBank/DDBJ databases">
        <title>Genomic Encyclopedia of Type Strains, Phase IV (KMG-IV): sequencing the most valuable type-strain genomes for metagenomic binning, comparative biology and taxonomic classification.</title>
        <authorList>
            <person name="Goeker M."/>
        </authorList>
    </citation>
    <scope>NUCLEOTIDE SEQUENCE [LARGE SCALE GENOMIC DNA]</scope>
    <source>
        <strain evidence="1 2">DSM 45361</strain>
    </source>
</reference>
<accession>A0A4R6SGH7</accession>
<proteinExistence type="predicted"/>
<evidence type="ECO:0008006" key="3">
    <source>
        <dbReference type="Google" id="ProtNLM"/>
    </source>
</evidence>
<dbReference type="Proteomes" id="UP000295444">
    <property type="component" value="Unassembled WGS sequence"/>
</dbReference>
<gene>
    <name evidence="1" type="ORF">EV186_102701</name>
</gene>
<sequence length="140" mass="14887">MLADQIAGLIRSRLLDPVEILFGDAADLPARADDLARQLAATIEGEDEQAAVYAIARLVGALYPSDGPFDPPIDWWRTPLGRATARRMGHPAARAVSYSVAGAMLGVTKQGVFDLVQRGKLTKDADGGVTTESVKARLNS</sequence>
<organism evidence="1 2">
    <name type="scientific">Labedaea rhizosphaerae</name>
    <dbReference type="NCBI Taxonomy" id="598644"/>
    <lineage>
        <taxon>Bacteria</taxon>
        <taxon>Bacillati</taxon>
        <taxon>Actinomycetota</taxon>
        <taxon>Actinomycetes</taxon>
        <taxon>Pseudonocardiales</taxon>
        <taxon>Pseudonocardiaceae</taxon>
        <taxon>Labedaea</taxon>
    </lineage>
</organism>
<dbReference type="RefSeq" id="WP_133849496.1">
    <property type="nucleotide sequence ID" value="NZ_SNXZ01000002.1"/>
</dbReference>
<name>A0A4R6SGH7_LABRH</name>
<evidence type="ECO:0000313" key="1">
    <source>
        <dbReference type="EMBL" id="TDQ00835.1"/>
    </source>
</evidence>
<dbReference type="EMBL" id="SNXZ01000002">
    <property type="protein sequence ID" value="TDQ00835.1"/>
    <property type="molecule type" value="Genomic_DNA"/>
</dbReference>
<protein>
    <recommendedName>
        <fullName evidence="3">MftR C-terminal domain-containing protein</fullName>
    </recommendedName>
</protein>
<dbReference type="AlphaFoldDB" id="A0A4R6SGH7"/>
<comment type="caution">
    <text evidence="1">The sequence shown here is derived from an EMBL/GenBank/DDBJ whole genome shotgun (WGS) entry which is preliminary data.</text>
</comment>
<keyword evidence="2" id="KW-1185">Reference proteome</keyword>
<evidence type="ECO:0000313" key="2">
    <source>
        <dbReference type="Proteomes" id="UP000295444"/>
    </source>
</evidence>